<dbReference type="GO" id="GO:0000145">
    <property type="term" value="C:exocyst"/>
    <property type="evidence" value="ECO:0007669"/>
    <property type="project" value="UniProtKB-UniRule"/>
</dbReference>
<keyword evidence="3 4" id="KW-0268">Exocytosis</keyword>
<feature type="region of interest" description="Disordered" evidence="5">
    <location>
        <begin position="16"/>
        <end position="37"/>
    </location>
</feature>
<feature type="compositionally biased region" description="Acidic residues" evidence="5">
    <location>
        <begin position="27"/>
        <end position="36"/>
    </location>
</feature>
<evidence type="ECO:0000256" key="1">
    <source>
        <dbReference type="ARBA" id="ARBA00010578"/>
    </source>
</evidence>
<evidence type="ECO:0000259" key="6">
    <source>
        <dbReference type="Pfam" id="PF15469"/>
    </source>
</evidence>
<dbReference type="PANTHER" id="PTHR13043">
    <property type="entry name" value="EXOCYST COMPLEX COMPONENT SEC5"/>
    <property type="match status" value="1"/>
</dbReference>
<dbReference type="InterPro" id="IPR029175">
    <property type="entry name" value="EXOC2/Sec5"/>
</dbReference>
<evidence type="ECO:0000313" key="7">
    <source>
        <dbReference type="EMBL" id="SLM36787.1"/>
    </source>
</evidence>
<feature type="region of interest" description="Disordered" evidence="5">
    <location>
        <begin position="192"/>
        <end position="248"/>
    </location>
</feature>
<evidence type="ECO:0000313" key="8">
    <source>
        <dbReference type="Proteomes" id="UP000192927"/>
    </source>
</evidence>
<keyword evidence="2 4" id="KW-0813">Transport</keyword>
<reference evidence="8" key="1">
    <citation type="submission" date="2017-03" db="EMBL/GenBank/DDBJ databases">
        <authorList>
            <person name="Sharma R."/>
            <person name="Thines M."/>
        </authorList>
    </citation>
    <scope>NUCLEOTIDE SEQUENCE [LARGE SCALE GENOMIC DNA]</scope>
</reference>
<name>A0A1W5D0X3_9LECA</name>
<feature type="region of interest" description="Disordered" evidence="5">
    <location>
        <begin position="55"/>
        <end position="91"/>
    </location>
</feature>
<protein>
    <recommendedName>
        <fullName evidence="4">Exocyst complex component SEC5</fullName>
    </recommendedName>
</protein>
<feature type="compositionally biased region" description="Polar residues" evidence="5">
    <location>
        <begin position="210"/>
        <end position="232"/>
    </location>
</feature>
<dbReference type="EMBL" id="FWEW01001348">
    <property type="protein sequence ID" value="SLM36787.1"/>
    <property type="molecule type" value="Genomic_DNA"/>
</dbReference>
<keyword evidence="4" id="KW-0653">Protein transport</keyword>
<comment type="similarity">
    <text evidence="1 4">Belongs to the SEC5 family.</text>
</comment>
<accession>A0A1W5D0X3</accession>
<dbReference type="GO" id="GO:0015031">
    <property type="term" value="P:protein transport"/>
    <property type="evidence" value="ECO:0007669"/>
    <property type="project" value="UniProtKB-KW"/>
</dbReference>
<feature type="domain" description="Exocyst complex component EXOC2/Sec5 N-terminal" evidence="6">
    <location>
        <begin position="91"/>
        <end position="1034"/>
    </location>
</feature>
<dbReference type="Pfam" id="PF15469">
    <property type="entry name" value="Sec5"/>
    <property type="match status" value="1"/>
</dbReference>
<dbReference type="AlphaFoldDB" id="A0A1W5D0X3"/>
<evidence type="ECO:0000256" key="4">
    <source>
        <dbReference type="RuleBase" id="RU365069"/>
    </source>
</evidence>
<proteinExistence type="inferred from homology"/>
<comment type="function">
    <text evidence="4">Component of the exocyst complex involved in the docking of exocytic vesicles with fusion sites on the plasma membrane.</text>
</comment>
<sequence length="1047" mass="117349">MADYERTILTHYNLENPYPTQWPAERDDSDPSDEDLPPALKARLNVLLRPSKSSKSRFSALERNSSGRRSLVPGSQKTQDGLENLVQQDEPDPLGGYDSVVRVLRDRGLPVESDQLLRNRFLLSSTTFSPTLFLSQVHLHTSTQSLLQGLEYLSRSIDQKSASLKILVESNFERFVRAKSTIDNVYTEMRNQGVEAEPERPLTHSRHTSRNSIYYRNPSNSGTHYRSASGQGPLSPGKGSNKPLPSDKKKNALVKESEYGVQGIKASLIEVAVKAEEIWGPALGGREREETLKAVLSSVERCQEISASGQAVSECIKRKDHENLVEEYTRARKYTQEARGISDTALRNQVPLCEHQIHQIVLTGRMWLYVEQEINDFKRGVWRKLTSAQQNMGSLSDRNQREEHIALISILLELGVDDNPIWFWLLSRYDYLKNKIHATFDRSRVEIEVLRRRLANTEKPSQRTIALHLKSPSRQSPEDRLRHLDNAPVLELWELIYSSFNNILSISGGLLGEVTDFCDRVKAFMEGKVQKTLPVGIDGQSRQHHRLSSDMVRDLKIGVNELIELLRGNTFSFFADPPIEDISMLYSPLPPMTPNTPKSAVFAPWAHQDSRFKFDASHPPPPSPKRGEPWEEFAFWPPYANSLSGVHYLGKILLLLGTAAAEMASMQSNSSAGLLEKMKGLVGGARERAARAICAAWNADAESCKLLEDWTHAPDRRDMTKMPFYFTSFESTVVGGMQKILYIPDATNTKSGSADVVLPPPSKLFQGVRSQFVTSLYKALSGMVENAEKAIPTGSDMWAASTAGATALNDGRGGVIDASSRNIRMLLTLSNLKALQATIVPQLIGQFETNFSVKLTDETKTIRDVLAQIDSRLFQSYTSPTARKLSSIISAGVASPAWAPNTNRPTEVRPYVYEVLLLLVFVHTEVSTTAAPLTHQILSHLLERISVAFLEAFKLRSKYSLPALMQATLDVEFIAQTLNQYTTDKASDTQSQIYLELDRGTDNSARTRLQDELPEMRAILKNLREATRSEFTCFKKVRVAKERGERS</sequence>
<comment type="subunit">
    <text evidence="4">Component of the exocyst complex.</text>
</comment>
<dbReference type="PANTHER" id="PTHR13043:SF1">
    <property type="entry name" value="EXOCYST COMPLEX COMPONENT 2"/>
    <property type="match status" value="1"/>
</dbReference>
<feature type="compositionally biased region" description="Polar residues" evidence="5">
    <location>
        <begin position="55"/>
        <end position="87"/>
    </location>
</feature>
<evidence type="ECO:0000256" key="2">
    <source>
        <dbReference type="ARBA" id="ARBA00022448"/>
    </source>
</evidence>
<dbReference type="InterPro" id="IPR039481">
    <property type="entry name" value="EXOC2/Sec5_N_dom"/>
</dbReference>
<evidence type="ECO:0000256" key="3">
    <source>
        <dbReference type="ARBA" id="ARBA00022483"/>
    </source>
</evidence>
<organism evidence="7 8">
    <name type="scientific">Lasallia pustulata</name>
    <dbReference type="NCBI Taxonomy" id="136370"/>
    <lineage>
        <taxon>Eukaryota</taxon>
        <taxon>Fungi</taxon>
        <taxon>Dikarya</taxon>
        <taxon>Ascomycota</taxon>
        <taxon>Pezizomycotina</taxon>
        <taxon>Lecanoromycetes</taxon>
        <taxon>OSLEUM clade</taxon>
        <taxon>Umbilicariomycetidae</taxon>
        <taxon>Umbilicariales</taxon>
        <taxon>Umbilicariaceae</taxon>
        <taxon>Lasallia</taxon>
    </lineage>
</organism>
<keyword evidence="8" id="KW-1185">Reference proteome</keyword>
<dbReference type="GO" id="GO:0006887">
    <property type="term" value="P:exocytosis"/>
    <property type="evidence" value="ECO:0007669"/>
    <property type="project" value="UniProtKB-KW"/>
</dbReference>
<dbReference type="GO" id="GO:0006893">
    <property type="term" value="P:Golgi to plasma membrane transport"/>
    <property type="evidence" value="ECO:0007669"/>
    <property type="project" value="UniProtKB-UniRule"/>
</dbReference>
<evidence type="ECO:0000256" key="5">
    <source>
        <dbReference type="SAM" id="MobiDB-lite"/>
    </source>
</evidence>
<dbReference type="Proteomes" id="UP000192927">
    <property type="component" value="Unassembled WGS sequence"/>
</dbReference>